<gene>
    <name evidence="1" type="ORF">ATK74_2762</name>
</gene>
<proteinExistence type="predicted"/>
<keyword evidence="2" id="KW-1185">Reference proteome</keyword>
<comment type="caution">
    <text evidence="1">The sequence shown here is derived from an EMBL/GenBank/DDBJ whole genome shotgun (WGS) entry which is preliminary data.</text>
</comment>
<accession>A0A2A9CX20</accession>
<reference evidence="1 2" key="1">
    <citation type="submission" date="2017-10" db="EMBL/GenBank/DDBJ databases">
        <title>Sequencing the genomes of 1000 actinobacteria strains.</title>
        <authorList>
            <person name="Klenk H.-P."/>
        </authorList>
    </citation>
    <scope>NUCLEOTIDE SEQUENCE [LARGE SCALE GENOMIC DNA]</scope>
    <source>
        <strain evidence="1 2">DSM 15597</strain>
    </source>
</reference>
<protein>
    <submittedName>
        <fullName evidence="1">Uncharacterized protein</fullName>
    </submittedName>
</protein>
<name>A0A2A9CX20_9ACTN</name>
<dbReference type="Proteomes" id="UP000226079">
    <property type="component" value="Unassembled WGS sequence"/>
</dbReference>
<evidence type="ECO:0000313" key="2">
    <source>
        <dbReference type="Proteomes" id="UP000226079"/>
    </source>
</evidence>
<sequence length="81" mass="8678">MFVATKEFNELVVTLEPLGADGADHAVEVNSRFLGDGWWQAAQPRVPAGTYLVSLFAADTTSSGGSGDMVADLMWTIDTDR</sequence>
<organism evidence="1 2">
    <name type="scientific">Propionicimonas paludicola</name>
    <dbReference type="NCBI Taxonomy" id="185243"/>
    <lineage>
        <taxon>Bacteria</taxon>
        <taxon>Bacillati</taxon>
        <taxon>Actinomycetota</taxon>
        <taxon>Actinomycetes</taxon>
        <taxon>Propionibacteriales</taxon>
        <taxon>Nocardioidaceae</taxon>
        <taxon>Propionicimonas</taxon>
    </lineage>
</organism>
<evidence type="ECO:0000313" key="1">
    <source>
        <dbReference type="EMBL" id="PFG18180.1"/>
    </source>
</evidence>
<dbReference type="AlphaFoldDB" id="A0A2A9CX20"/>
<dbReference type="EMBL" id="PDJC01000001">
    <property type="protein sequence ID" value="PFG18180.1"/>
    <property type="molecule type" value="Genomic_DNA"/>
</dbReference>